<feature type="transmembrane region" description="Helical" evidence="2">
    <location>
        <begin position="29"/>
        <end position="47"/>
    </location>
</feature>
<evidence type="ECO:0000313" key="5">
    <source>
        <dbReference type="Proteomes" id="UP000183047"/>
    </source>
</evidence>
<dbReference type="AlphaFoldDB" id="A0A1G5FZC1"/>
<proteinExistence type="predicted"/>
<dbReference type="EMBL" id="FMUR01000017">
    <property type="protein sequence ID" value="SCY44682.1"/>
    <property type="molecule type" value="Genomic_DNA"/>
</dbReference>
<keyword evidence="2" id="KW-0472">Membrane</keyword>
<dbReference type="Gene3D" id="2.30.30.40">
    <property type="entry name" value="SH3 Domains"/>
    <property type="match status" value="2"/>
</dbReference>
<dbReference type="PANTHER" id="PTHR34408">
    <property type="entry name" value="FAMILY PROTEIN, PUTATIVE-RELATED"/>
    <property type="match status" value="1"/>
</dbReference>
<dbReference type="PROSITE" id="PS51781">
    <property type="entry name" value="SH3B"/>
    <property type="match status" value="2"/>
</dbReference>
<dbReference type="SMART" id="SM00287">
    <property type="entry name" value="SH3b"/>
    <property type="match status" value="2"/>
</dbReference>
<reference evidence="5" key="1">
    <citation type="submission" date="2016-10" db="EMBL/GenBank/DDBJ databases">
        <authorList>
            <person name="Varghese N."/>
            <person name="Submissions S."/>
        </authorList>
    </citation>
    <scope>NUCLEOTIDE SEQUENCE [LARGE SCALE GENOMIC DNA]</scope>
    <source>
        <strain evidence="5">XBD2006</strain>
    </source>
</reference>
<feature type="region of interest" description="Disordered" evidence="1">
    <location>
        <begin position="245"/>
        <end position="264"/>
    </location>
</feature>
<dbReference type="Pfam" id="PF08239">
    <property type="entry name" value="SH3_3"/>
    <property type="match status" value="2"/>
</dbReference>
<name>A0A1G5FZC1_9FIRM</name>
<dbReference type="RefSeq" id="WP_074463070.1">
    <property type="nucleotide sequence ID" value="NZ_FMUR01000017.1"/>
</dbReference>
<feature type="region of interest" description="Disordered" evidence="1">
    <location>
        <begin position="339"/>
        <end position="373"/>
    </location>
</feature>
<sequence length="423" mass="46550">MKQRKRSQVTGWRNDRTGILAIFADNKKFLMPVIFFIAVLITVVIVFKANRTASEAALAGDNSSVGEVNEIQEITMEECKDQNIVDLVNRYYQAMADGNKEEVNNIYRGLDNTQGLKAEAISKFIEKYDSIKVYTKPGPIQDSYIAYVYNMVKLYDYEKALPGLETLYVCTDENGELFINGDSEDETIINYIKSLSVQADVIDLNNKVASEYNEMINADENLAAQLTNMRKDIQAKVAEAMVDQSSGEASVDNSGEMASDGASLDAEVPTTHTIKAKDNVKVRKGDSTDAEEIGKVEEGDELTEIEAQANGWSKIEYNGEEAFVKTEFFERVDNGTEAGETQADTASGASSNSTDGNATSKVESKKIKGDSVRLRKGQGTDSAILATMDKGSTVKVIEEYSNGWSKVEYDGQTGYIKSEFIDA</sequence>
<evidence type="ECO:0000256" key="2">
    <source>
        <dbReference type="SAM" id="Phobius"/>
    </source>
</evidence>
<evidence type="ECO:0000256" key="1">
    <source>
        <dbReference type="SAM" id="MobiDB-lite"/>
    </source>
</evidence>
<dbReference type="InterPro" id="IPR036028">
    <property type="entry name" value="SH3-like_dom_sf"/>
</dbReference>
<keyword evidence="2" id="KW-1133">Transmembrane helix</keyword>
<dbReference type="Proteomes" id="UP000183047">
    <property type="component" value="Unassembled WGS sequence"/>
</dbReference>
<keyword evidence="2" id="KW-0812">Transmembrane</keyword>
<gene>
    <name evidence="4" type="ORF">SAMN02910451_02645</name>
</gene>
<organism evidence="4 5">
    <name type="scientific">Butyrivibrio hungatei</name>
    <dbReference type="NCBI Taxonomy" id="185008"/>
    <lineage>
        <taxon>Bacteria</taxon>
        <taxon>Bacillati</taxon>
        <taxon>Bacillota</taxon>
        <taxon>Clostridia</taxon>
        <taxon>Lachnospirales</taxon>
        <taxon>Lachnospiraceae</taxon>
        <taxon>Butyrivibrio</taxon>
    </lineage>
</organism>
<keyword evidence="5" id="KW-1185">Reference proteome</keyword>
<feature type="domain" description="SH3b" evidence="3">
    <location>
        <begin position="269"/>
        <end position="333"/>
    </location>
</feature>
<protein>
    <submittedName>
        <fullName evidence="4">SH3 domain-containing protein</fullName>
    </submittedName>
</protein>
<evidence type="ECO:0000313" key="4">
    <source>
        <dbReference type="EMBL" id="SCY44682.1"/>
    </source>
</evidence>
<dbReference type="InterPro" id="IPR003646">
    <property type="entry name" value="SH3-like_bac-type"/>
</dbReference>
<dbReference type="OrthoDB" id="1690999at2"/>
<feature type="domain" description="SH3b" evidence="3">
    <location>
        <begin position="362"/>
        <end position="423"/>
    </location>
</feature>
<dbReference type="PANTHER" id="PTHR34408:SF1">
    <property type="entry name" value="GLYCOSYL HYDROLASE FAMILY 19 DOMAIN-CONTAINING PROTEIN HI_1415"/>
    <property type="match status" value="1"/>
</dbReference>
<feature type="compositionally biased region" description="Basic and acidic residues" evidence="1">
    <location>
        <begin position="362"/>
        <end position="373"/>
    </location>
</feature>
<evidence type="ECO:0000259" key="3">
    <source>
        <dbReference type="PROSITE" id="PS51781"/>
    </source>
</evidence>
<dbReference type="InterPro" id="IPR052354">
    <property type="entry name" value="Cell_Wall_Dynamics_Protein"/>
</dbReference>
<accession>A0A1G5FZC1</accession>
<dbReference type="SUPFAM" id="SSF50044">
    <property type="entry name" value="SH3-domain"/>
    <property type="match status" value="1"/>
</dbReference>
<feature type="compositionally biased region" description="Polar residues" evidence="1">
    <location>
        <begin position="342"/>
        <end position="361"/>
    </location>
</feature>